<feature type="non-terminal residue" evidence="2">
    <location>
        <position position="240"/>
    </location>
</feature>
<keyword evidence="1" id="KW-1133">Transmembrane helix</keyword>
<organism evidence="2 3">
    <name type="scientific">Achlya hypogyna</name>
    <name type="common">Oomycete</name>
    <name type="synonym">Protoachlya hypogyna</name>
    <dbReference type="NCBI Taxonomy" id="1202772"/>
    <lineage>
        <taxon>Eukaryota</taxon>
        <taxon>Sar</taxon>
        <taxon>Stramenopiles</taxon>
        <taxon>Oomycota</taxon>
        <taxon>Saprolegniomycetes</taxon>
        <taxon>Saprolegniales</taxon>
        <taxon>Achlyaceae</taxon>
        <taxon>Achlya</taxon>
    </lineage>
</organism>
<accession>A0A1V9ZU40</accession>
<keyword evidence="3" id="KW-1185">Reference proteome</keyword>
<name>A0A1V9ZU40_ACHHY</name>
<proteinExistence type="predicted"/>
<dbReference type="AlphaFoldDB" id="A0A1V9ZU40"/>
<gene>
    <name evidence="2" type="ORF">ACHHYP_00728</name>
</gene>
<feature type="transmembrane region" description="Helical" evidence="1">
    <location>
        <begin position="22"/>
        <end position="43"/>
    </location>
</feature>
<dbReference type="EMBL" id="JNBR01000006">
    <property type="protein sequence ID" value="OQS01536.1"/>
    <property type="molecule type" value="Genomic_DNA"/>
</dbReference>
<dbReference type="Proteomes" id="UP000243579">
    <property type="component" value="Unassembled WGS sequence"/>
</dbReference>
<comment type="caution">
    <text evidence="2">The sequence shown here is derived from an EMBL/GenBank/DDBJ whole genome shotgun (WGS) entry which is preliminary data.</text>
</comment>
<evidence type="ECO:0000256" key="1">
    <source>
        <dbReference type="SAM" id="Phobius"/>
    </source>
</evidence>
<evidence type="ECO:0000313" key="2">
    <source>
        <dbReference type="EMBL" id="OQS01536.1"/>
    </source>
</evidence>
<sequence>MPRPRPGAQTCTVESLRELAGWIYVVSSVALSAVTLVLCTPYLENAMFWPDFESNCTLSVLGALLNDQLSLLHDKSLPTPLNLLAPGTAIWQLPQVGINPSYPRLLLYQELTTLPVAIAGLRNLAPSAVSYMLTPYCWVDLQQRWVLAHTSARLRRCQRRDANNAAVYLETVLRNIDVAAWLVASGGSFTTKIAAAVATTPAGAAWVDAIEEHSLVSIADEIKHWESYNLTRFQLQYANR</sequence>
<keyword evidence="1" id="KW-0472">Membrane</keyword>
<evidence type="ECO:0000313" key="3">
    <source>
        <dbReference type="Proteomes" id="UP000243579"/>
    </source>
</evidence>
<dbReference type="OrthoDB" id="79307at2759"/>
<keyword evidence="1" id="KW-0812">Transmembrane</keyword>
<reference evidence="2 3" key="1">
    <citation type="journal article" date="2014" name="Genome Biol. Evol.">
        <title>The secreted proteins of Achlya hypogyna and Thraustotheca clavata identify the ancestral oomycete secretome and reveal gene acquisitions by horizontal gene transfer.</title>
        <authorList>
            <person name="Misner I."/>
            <person name="Blouin N."/>
            <person name="Leonard G."/>
            <person name="Richards T.A."/>
            <person name="Lane C.E."/>
        </authorList>
    </citation>
    <scope>NUCLEOTIDE SEQUENCE [LARGE SCALE GENOMIC DNA]</scope>
    <source>
        <strain evidence="2 3">ATCC 48635</strain>
    </source>
</reference>
<protein>
    <submittedName>
        <fullName evidence="2">Uncharacterized protein</fullName>
    </submittedName>
</protein>